<dbReference type="SUPFAM" id="SSF103473">
    <property type="entry name" value="MFS general substrate transporter"/>
    <property type="match status" value="1"/>
</dbReference>
<feature type="transmembrane region" description="Helical" evidence="6">
    <location>
        <begin position="98"/>
        <end position="121"/>
    </location>
</feature>
<feature type="transmembrane region" description="Helical" evidence="6">
    <location>
        <begin position="164"/>
        <end position="183"/>
    </location>
</feature>
<accession>A0A7S8HE87</accession>
<keyword evidence="3 6" id="KW-0812">Transmembrane</keyword>
<feature type="transmembrane region" description="Helical" evidence="6">
    <location>
        <begin position="222"/>
        <end position="246"/>
    </location>
</feature>
<dbReference type="GO" id="GO:0022857">
    <property type="term" value="F:transmembrane transporter activity"/>
    <property type="evidence" value="ECO:0007669"/>
    <property type="project" value="InterPro"/>
</dbReference>
<evidence type="ECO:0000313" key="8">
    <source>
        <dbReference type="Proteomes" id="UP000593594"/>
    </source>
</evidence>
<protein>
    <submittedName>
        <fullName evidence="7">MFS transporter</fullName>
    </submittedName>
</protein>
<organism evidence="7 8">
    <name type="scientific">Kaustia mangrovi</name>
    <dbReference type="NCBI Taxonomy" id="2593653"/>
    <lineage>
        <taxon>Bacteria</taxon>
        <taxon>Pseudomonadati</taxon>
        <taxon>Pseudomonadota</taxon>
        <taxon>Alphaproteobacteria</taxon>
        <taxon>Hyphomicrobiales</taxon>
        <taxon>Parvibaculaceae</taxon>
        <taxon>Kaustia</taxon>
    </lineage>
</organism>
<dbReference type="InterPro" id="IPR052983">
    <property type="entry name" value="MFS_Riboflavin_Transporter"/>
</dbReference>
<dbReference type="GO" id="GO:0016020">
    <property type="term" value="C:membrane"/>
    <property type="evidence" value="ECO:0007669"/>
    <property type="project" value="UniProtKB-SubCell"/>
</dbReference>
<gene>
    <name evidence="7" type="ORF">HW532_08715</name>
</gene>
<feature type="transmembrane region" description="Helical" evidence="6">
    <location>
        <begin position="46"/>
        <end position="66"/>
    </location>
</feature>
<feature type="transmembrane region" description="Helical" evidence="6">
    <location>
        <begin position="283"/>
        <end position="304"/>
    </location>
</feature>
<feature type="transmembrane region" description="Helical" evidence="6">
    <location>
        <begin position="258"/>
        <end position="276"/>
    </location>
</feature>
<dbReference type="AlphaFoldDB" id="A0A7S8HE87"/>
<feature type="transmembrane region" description="Helical" evidence="6">
    <location>
        <begin position="376"/>
        <end position="400"/>
    </location>
</feature>
<feature type="transmembrane region" description="Helical" evidence="6">
    <location>
        <begin position="133"/>
        <end position="152"/>
    </location>
</feature>
<keyword evidence="8" id="KW-1185">Reference proteome</keyword>
<feature type="transmembrane region" description="Helical" evidence="6">
    <location>
        <begin position="7"/>
        <end position="26"/>
    </location>
</feature>
<dbReference type="InterPro" id="IPR036259">
    <property type="entry name" value="MFS_trans_sf"/>
</dbReference>
<name>A0A7S8HE87_9HYPH</name>
<dbReference type="PANTHER" id="PTHR43385">
    <property type="entry name" value="RIBOFLAVIN TRANSPORTER RIBJ"/>
    <property type="match status" value="1"/>
</dbReference>
<sequence>MADERFFITALGIGQICSWGTLYYSFPQVTEAMALEFGWSRAEQYGPLTFGLVLSAMLSYPIGAAIDRGYGRVILAGASLAAGLLMGLWSLVSTLAGFYLIFAGIAALFAATLYEPAFAVVGRRVGPAHARRGITALTLWGGFASTVFVPLIELVMDVYGWRAVLWLLALVNIGICAPLYATAIRPRLDKAKDTDRTVSTDGGRCISPSQESIVRRLVGRPVFWFIAVFFIAQAALMSAFIFHLYPLLLERGLGAQDVVMVIAVIGPAQVAGRLAISLLANNASITAIGAVTVGVMLVVFAALAFLDAGLATIIAIASAYGAANGVMTIVRGLTVPELLTTRFYGTINGLLAAPSTIAKALAPVGAAYLWDLSGSYELVVVALLFGALIMSSAYWGAILIKATSDRAEPNMRHRQ</sequence>
<evidence type="ECO:0000256" key="2">
    <source>
        <dbReference type="ARBA" id="ARBA00022448"/>
    </source>
</evidence>
<evidence type="ECO:0000256" key="1">
    <source>
        <dbReference type="ARBA" id="ARBA00004141"/>
    </source>
</evidence>
<dbReference type="Gene3D" id="1.20.1250.20">
    <property type="entry name" value="MFS general substrate transporter like domains"/>
    <property type="match status" value="1"/>
</dbReference>
<evidence type="ECO:0000256" key="4">
    <source>
        <dbReference type="ARBA" id="ARBA00022989"/>
    </source>
</evidence>
<proteinExistence type="predicted"/>
<feature type="transmembrane region" description="Helical" evidence="6">
    <location>
        <begin position="310"/>
        <end position="330"/>
    </location>
</feature>
<comment type="subcellular location">
    <subcellularLocation>
        <location evidence="1">Membrane</location>
        <topology evidence="1">Multi-pass membrane protein</topology>
    </subcellularLocation>
</comment>
<dbReference type="Proteomes" id="UP000593594">
    <property type="component" value="Chromosome"/>
</dbReference>
<evidence type="ECO:0000256" key="6">
    <source>
        <dbReference type="SAM" id="Phobius"/>
    </source>
</evidence>
<keyword evidence="4 6" id="KW-1133">Transmembrane helix</keyword>
<evidence type="ECO:0000256" key="5">
    <source>
        <dbReference type="ARBA" id="ARBA00023136"/>
    </source>
</evidence>
<dbReference type="PANTHER" id="PTHR43385:SF1">
    <property type="entry name" value="RIBOFLAVIN TRANSPORTER RIBJ"/>
    <property type="match status" value="1"/>
</dbReference>
<keyword evidence="2" id="KW-0813">Transport</keyword>
<keyword evidence="5 6" id="KW-0472">Membrane</keyword>
<dbReference type="EMBL" id="CP058214">
    <property type="protein sequence ID" value="QPC45254.1"/>
    <property type="molecule type" value="Genomic_DNA"/>
</dbReference>
<reference evidence="7 8" key="1">
    <citation type="submission" date="2020-06" db="EMBL/GenBank/DDBJ databases">
        <title>Genome sequence of 2 isolates from Red Sea Mangroves.</title>
        <authorList>
            <person name="Sefrji F."/>
            <person name="Michoud G."/>
            <person name="Merlino G."/>
            <person name="Daffonchio D."/>
        </authorList>
    </citation>
    <scope>NUCLEOTIDE SEQUENCE [LARGE SCALE GENOMIC DNA]</scope>
    <source>
        <strain evidence="7 8">R1DC25</strain>
    </source>
</reference>
<dbReference type="InterPro" id="IPR011701">
    <property type="entry name" value="MFS"/>
</dbReference>
<evidence type="ECO:0000256" key="3">
    <source>
        <dbReference type="ARBA" id="ARBA00022692"/>
    </source>
</evidence>
<evidence type="ECO:0000313" key="7">
    <source>
        <dbReference type="EMBL" id="QPC45254.1"/>
    </source>
</evidence>
<feature type="transmembrane region" description="Helical" evidence="6">
    <location>
        <begin position="73"/>
        <end position="92"/>
    </location>
</feature>
<dbReference type="Pfam" id="PF07690">
    <property type="entry name" value="MFS_1"/>
    <property type="match status" value="1"/>
</dbReference>
<dbReference type="KEGG" id="kmn:HW532_08715"/>
<feature type="transmembrane region" description="Helical" evidence="6">
    <location>
        <begin position="350"/>
        <end position="370"/>
    </location>
</feature>